<sequence>MTALHMMVVLAVGCLGVFGLGALAGAACVGMFWRDSLTAQKSEGHK</sequence>
<keyword evidence="2" id="KW-1185">Reference proteome</keyword>
<evidence type="ECO:0000313" key="2">
    <source>
        <dbReference type="Proteomes" id="UP001160334"/>
    </source>
</evidence>
<dbReference type="EMBL" id="JARXVC010000011">
    <property type="protein sequence ID" value="MDH6282854.1"/>
    <property type="molecule type" value="Genomic_DNA"/>
</dbReference>
<accession>A0ABT6MG46</accession>
<dbReference type="RefSeq" id="WP_280762141.1">
    <property type="nucleotide sequence ID" value="NZ_JARXVC010000011.1"/>
</dbReference>
<reference evidence="1 2" key="1">
    <citation type="submission" date="2023-04" db="EMBL/GenBank/DDBJ databases">
        <title>Forest soil microbial communities from Buena Vista Peninsula, Colon Province, Panama.</title>
        <authorList>
            <person name="Bouskill N."/>
        </authorList>
    </citation>
    <scope>NUCLEOTIDE SEQUENCE [LARGE SCALE GENOMIC DNA]</scope>
    <source>
        <strain evidence="1 2">CFH S0262</strain>
    </source>
</reference>
<comment type="caution">
    <text evidence="1">The sequence shown here is derived from an EMBL/GenBank/DDBJ whole genome shotgun (WGS) entry which is preliminary data.</text>
</comment>
<evidence type="ECO:0000313" key="1">
    <source>
        <dbReference type="EMBL" id="MDH6282854.1"/>
    </source>
</evidence>
<dbReference type="Proteomes" id="UP001160334">
    <property type="component" value="Unassembled WGS sequence"/>
</dbReference>
<name>A0ABT6MG46_9NOCA</name>
<proteinExistence type="predicted"/>
<protein>
    <submittedName>
        <fullName evidence="1">Uncharacterized protein</fullName>
    </submittedName>
</protein>
<organism evidence="1 2">
    <name type="scientific">Prescottella agglutinans</name>
    <dbReference type="NCBI Taxonomy" id="1644129"/>
    <lineage>
        <taxon>Bacteria</taxon>
        <taxon>Bacillati</taxon>
        <taxon>Actinomycetota</taxon>
        <taxon>Actinomycetes</taxon>
        <taxon>Mycobacteriales</taxon>
        <taxon>Nocardiaceae</taxon>
        <taxon>Prescottella</taxon>
    </lineage>
</organism>
<gene>
    <name evidence="1" type="ORF">M2280_004091</name>
</gene>